<dbReference type="InterPro" id="IPR007527">
    <property type="entry name" value="Znf_SWIM"/>
</dbReference>
<dbReference type="Proteomes" id="UP001218218">
    <property type="component" value="Unassembled WGS sequence"/>
</dbReference>
<sequence>MPSPSYYLKLARLLTDTGRYRELPRWRKAFKRVWWWLEKTPITLPVNPTYKTDTKKMICACPSLPIFRFLLCKHVVQGVAPVLPVFFLEVKRQRTAPFWVHPSLRPLSDDESACEASSDDHLTRADTAADASLDLEDEDDGDLVDTQPDDPRTFVEAMDEKIDLIIEFTKGLKFQRQFRDQRMLQTLEREGTSFLLGR</sequence>
<gene>
    <name evidence="3" type="ORF">DFH08DRAFT_972999</name>
</gene>
<keyword evidence="4" id="KW-1185">Reference proteome</keyword>
<dbReference type="EMBL" id="JARIHO010000068">
    <property type="protein sequence ID" value="KAJ7314258.1"/>
    <property type="molecule type" value="Genomic_DNA"/>
</dbReference>
<keyword evidence="1" id="KW-0863">Zinc-finger</keyword>
<accession>A0AAD7EE01</accession>
<protein>
    <recommendedName>
        <fullName evidence="2">SWIM-type domain-containing protein</fullName>
    </recommendedName>
</protein>
<evidence type="ECO:0000259" key="2">
    <source>
        <dbReference type="PROSITE" id="PS50966"/>
    </source>
</evidence>
<dbReference type="AlphaFoldDB" id="A0AAD7EE01"/>
<proteinExistence type="predicted"/>
<feature type="domain" description="SWIM-type" evidence="2">
    <location>
        <begin position="44"/>
        <end position="83"/>
    </location>
</feature>
<organism evidence="3 4">
    <name type="scientific">Mycena albidolilacea</name>
    <dbReference type="NCBI Taxonomy" id="1033008"/>
    <lineage>
        <taxon>Eukaryota</taxon>
        <taxon>Fungi</taxon>
        <taxon>Dikarya</taxon>
        <taxon>Basidiomycota</taxon>
        <taxon>Agaricomycotina</taxon>
        <taxon>Agaricomycetes</taxon>
        <taxon>Agaricomycetidae</taxon>
        <taxon>Agaricales</taxon>
        <taxon>Marasmiineae</taxon>
        <taxon>Mycenaceae</taxon>
        <taxon>Mycena</taxon>
    </lineage>
</organism>
<evidence type="ECO:0000256" key="1">
    <source>
        <dbReference type="PROSITE-ProRule" id="PRU00325"/>
    </source>
</evidence>
<comment type="caution">
    <text evidence="3">The sequence shown here is derived from an EMBL/GenBank/DDBJ whole genome shotgun (WGS) entry which is preliminary data.</text>
</comment>
<dbReference type="GO" id="GO:0008270">
    <property type="term" value="F:zinc ion binding"/>
    <property type="evidence" value="ECO:0007669"/>
    <property type="project" value="UniProtKB-KW"/>
</dbReference>
<name>A0AAD7EE01_9AGAR</name>
<reference evidence="3" key="1">
    <citation type="submission" date="2023-03" db="EMBL/GenBank/DDBJ databases">
        <title>Massive genome expansion in bonnet fungi (Mycena s.s.) driven by repeated elements and novel gene families across ecological guilds.</title>
        <authorList>
            <consortium name="Lawrence Berkeley National Laboratory"/>
            <person name="Harder C.B."/>
            <person name="Miyauchi S."/>
            <person name="Viragh M."/>
            <person name="Kuo A."/>
            <person name="Thoen E."/>
            <person name="Andreopoulos B."/>
            <person name="Lu D."/>
            <person name="Skrede I."/>
            <person name="Drula E."/>
            <person name="Henrissat B."/>
            <person name="Morin E."/>
            <person name="Kohler A."/>
            <person name="Barry K."/>
            <person name="LaButti K."/>
            <person name="Morin E."/>
            <person name="Salamov A."/>
            <person name="Lipzen A."/>
            <person name="Mereny Z."/>
            <person name="Hegedus B."/>
            <person name="Baldrian P."/>
            <person name="Stursova M."/>
            <person name="Weitz H."/>
            <person name="Taylor A."/>
            <person name="Grigoriev I.V."/>
            <person name="Nagy L.G."/>
            <person name="Martin F."/>
            <person name="Kauserud H."/>
        </authorList>
    </citation>
    <scope>NUCLEOTIDE SEQUENCE</scope>
    <source>
        <strain evidence="3">CBHHK002</strain>
    </source>
</reference>
<evidence type="ECO:0000313" key="3">
    <source>
        <dbReference type="EMBL" id="KAJ7314258.1"/>
    </source>
</evidence>
<keyword evidence="1" id="KW-0862">Zinc</keyword>
<keyword evidence="1" id="KW-0479">Metal-binding</keyword>
<evidence type="ECO:0000313" key="4">
    <source>
        <dbReference type="Proteomes" id="UP001218218"/>
    </source>
</evidence>
<dbReference type="PROSITE" id="PS50966">
    <property type="entry name" value="ZF_SWIM"/>
    <property type="match status" value="1"/>
</dbReference>